<feature type="region of interest" description="Disordered" evidence="1">
    <location>
        <begin position="638"/>
        <end position="673"/>
    </location>
</feature>
<dbReference type="InterPro" id="IPR030381">
    <property type="entry name" value="G_DYNAMIN_dom"/>
</dbReference>
<dbReference type="SMART" id="SM00053">
    <property type="entry name" value="DYNc"/>
    <property type="match status" value="1"/>
</dbReference>
<dbReference type="PANTHER" id="PTHR11566">
    <property type="entry name" value="DYNAMIN"/>
    <property type="match status" value="1"/>
</dbReference>
<feature type="compositionally biased region" description="Basic and acidic residues" evidence="1">
    <location>
        <begin position="953"/>
        <end position="963"/>
    </location>
</feature>
<gene>
    <name evidence="3" type="ORF">Agub_g7018</name>
</gene>
<feature type="domain" description="Dynamin-type G" evidence="2">
    <location>
        <begin position="47"/>
        <end position="341"/>
    </location>
</feature>
<dbReference type="Proteomes" id="UP001054857">
    <property type="component" value="Unassembled WGS sequence"/>
</dbReference>
<comment type="caution">
    <text evidence="3">The sequence shown here is derived from an EMBL/GenBank/DDBJ whole genome shotgun (WGS) entry which is preliminary data.</text>
</comment>
<evidence type="ECO:0000259" key="2">
    <source>
        <dbReference type="PROSITE" id="PS51718"/>
    </source>
</evidence>
<dbReference type="PROSITE" id="PS51718">
    <property type="entry name" value="G_DYNAMIN_2"/>
    <property type="match status" value="1"/>
</dbReference>
<dbReference type="Gene3D" id="3.40.50.300">
    <property type="entry name" value="P-loop containing nucleotide triphosphate hydrolases"/>
    <property type="match status" value="1"/>
</dbReference>
<dbReference type="InterPro" id="IPR022812">
    <property type="entry name" value="Dynamin"/>
</dbReference>
<dbReference type="GO" id="GO:0008017">
    <property type="term" value="F:microtubule binding"/>
    <property type="evidence" value="ECO:0007669"/>
    <property type="project" value="TreeGrafter"/>
</dbReference>
<reference evidence="3 4" key="1">
    <citation type="journal article" date="2021" name="Sci. Rep.">
        <title>Genome sequencing of the multicellular alga Astrephomene provides insights into convergent evolution of germ-soma differentiation.</title>
        <authorList>
            <person name="Yamashita S."/>
            <person name="Yamamoto K."/>
            <person name="Matsuzaki R."/>
            <person name="Suzuki S."/>
            <person name="Yamaguchi H."/>
            <person name="Hirooka S."/>
            <person name="Minakuchi Y."/>
            <person name="Miyagishima S."/>
            <person name="Kawachi M."/>
            <person name="Toyoda A."/>
            <person name="Nozaki H."/>
        </authorList>
    </citation>
    <scope>NUCLEOTIDE SEQUENCE [LARGE SCALE GENOMIC DNA]</scope>
    <source>
        <strain evidence="3 4">NIES-4017</strain>
    </source>
</reference>
<sequence length="994" mass="106400">MATSDDNALDVQDQLNGRNSKSLLRGHERLYDAYNELHMLAQTFNKPFDAPAILVVGHQTDGKSALIEALMGFQFNSVGGGTKTRRPIAIHMKYNGSCAAPACYLKSEDGGSEQELSLAELQAYIDADNAMLEKEQRFAAREIVVRMEYKHCPNLTIIDTPGLISPAPGKKNCPLQACAAQVEEIVRAKAQTPEYVILCLEDCSDWSNATTRRLVMQVDPSLNRTVLVSTKLDTRIPQFARAADCEMFLKPALLEGCGMLGDAPFFTSVPSGRVGCGADCVFPSHDAFRERLAEREVTDVGELEAKLGRKLSRAERDHIGVGALRRYLEQLLQRRYLDAVPSIVPLLEAEQRATLQRMEAVRRDLANLNPEQLKDKGRAFVDAFLNRLQQLLRGTITAPADKWGETLADEHSRGGSFVAAHASSRLQQPPLSEPVPNAGMRLYGGAQFHRAMTEFRLVVGALPCPEVSPEEIVNACGLDMEGGHDGANYVRAACVIAVGKARELLEPFIHQLGSRLAHVLRRLLHISLALMQQQQPLDGCCSASYGGGAAAGAYGAGIGCSTPGGGLAAPPAVALTDQFVRRVSSTFHSFLSQVEESCKERCLEDLASTTRYVSWSLHTRNGKGLRQFLGKLRLTSSDGGGSATVGPNNSNGNNGPATTSNPAPNGGKQGGSAGLAAVLSREPSMGNAGGGGSCSGPMILPDMLEATLWNRNLTCVSEDIVRALVLQMFEGVRDYLVQAAELKFNCFFLMPLVDSFPSRLRKEIECAYEEGLDDVFDAAAVRSALEGRAAELQEELRRVERLQRKFHSVHSTLVHGPSLASGPTSRAIMDLDASSVFASVVASPMQTPVQQQGGLQGLQQQQAALGGRLAAVGAARTPEQGVKMAMLGSSPNPVVGSAGRKVTASATGAAAVAAGGMGGLSLAQQARTLAQQQQQQLMQQQHMAAGGNNGSALERDRAERDAKDKPMLNMTAADKAALMQQQQQHGFAGAVVGK</sequence>
<dbReference type="CDD" id="cd08771">
    <property type="entry name" value="DLP_1"/>
    <property type="match status" value="1"/>
</dbReference>
<dbReference type="InterPro" id="IPR045063">
    <property type="entry name" value="Dynamin_N"/>
</dbReference>
<dbReference type="GO" id="GO:0016020">
    <property type="term" value="C:membrane"/>
    <property type="evidence" value="ECO:0007669"/>
    <property type="project" value="TreeGrafter"/>
</dbReference>
<dbReference type="GO" id="GO:0003924">
    <property type="term" value="F:GTPase activity"/>
    <property type="evidence" value="ECO:0007669"/>
    <property type="project" value="InterPro"/>
</dbReference>
<evidence type="ECO:0000256" key="1">
    <source>
        <dbReference type="SAM" id="MobiDB-lite"/>
    </source>
</evidence>
<dbReference type="EMBL" id="BMAR01000010">
    <property type="protein sequence ID" value="GFR45611.1"/>
    <property type="molecule type" value="Genomic_DNA"/>
</dbReference>
<evidence type="ECO:0000313" key="4">
    <source>
        <dbReference type="Proteomes" id="UP001054857"/>
    </source>
</evidence>
<dbReference type="GO" id="GO:0005777">
    <property type="term" value="C:peroxisome"/>
    <property type="evidence" value="ECO:0007669"/>
    <property type="project" value="TreeGrafter"/>
</dbReference>
<dbReference type="Pfam" id="PF00350">
    <property type="entry name" value="Dynamin_N"/>
    <property type="match status" value="1"/>
</dbReference>
<proteinExistence type="predicted"/>
<name>A0AAD3DPE4_9CHLO</name>
<dbReference type="InterPro" id="IPR027417">
    <property type="entry name" value="P-loop_NTPase"/>
</dbReference>
<dbReference type="PANTHER" id="PTHR11566:SF78">
    <property type="entry name" value="DYNAMIN-LIKE PROTEIN ARC5"/>
    <property type="match status" value="1"/>
</dbReference>
<dbReference type="GO" id="GO:0005874">
    <property type="term" value="C:microtubule"/>
    <property type="evidence" value="ECO:0007669"/>
    <property type="project" value="TreeGrafter"/>
</dbReference>
<organism evidence="3 4">
    <name type="scientific">Astrephomene gubernaculifera</name>
    <dbReference type="NCBI Taxonomy" id="47775"/>
    <lineage>
        <taxon>Eukaryota</taxon>
        <taxon>Viridiplantae</taxon>
        <taxon>Chlorophyta</taxon>
        <taxon>core chlorophytes</taxon>
        <taxon>Chlorophyceae</taxon>
        <taxon>CS clade</taxon>
        <taxon>Chlamydomonadales</taxon>
        <taxon>Astrephomenaceae</taxon>
        <taxon>Astrephomene</taxon>
    </lineage>
</organism>
<evidence type="ECO:0000313" key="3">
    <source>
        <dbReference type="EMBL" id="GFR45611.1"/>
    </source>
</evidence>
<dbReference type="SUPFAM" id="SSF52540">
    <property type="entry name" value="P-loop containing nucleoside triphosphate hydrolases"/>
    <property type="match status" value="1"/>
</dbReference>
<accession>A0AAD3DPE4</accession>
<dbReference type="InterPro" id="IPR001401">
    <property type="entry name" value="Dynamin_GTPase"/>
</dbReference>
<dbReference type="PRINTS" id="PR00195">
    <property type="entry name" value="DYNAMIN"/>
</dbReference>
<dbReference type="GO" id="GO:0005525">
    <property type="term" value="F:GTP binding"/>
    <property type="evidence" value="ECO:0007669"/>
    <property type="project" value="InterPro"/>
</dbReference>
<feature type="compositionally biased region" description="Low complexity" evidence="1">
    <location>
        <begin position="644"/>
        <end position="662"/>
    </location>
</feature>
<dbReference type="FunFam" id="3.40.50.300:FF:001281">
    <property type="entry name" value="Dynamin-like protein ARC5"/>
    <property type="match status" value="1"/>
</dbReference>
<protein>
    <recommendedName>
        <fullName evidence="2">Dynamin-type G domain-containing protein</fullName>
    </recommendedName>
</protein>
<keyword evidence="4" id="KW-1185">Reference proteome</keyword>
<dbReference type="GO" id="GO:0016559">
    <property type="term" value="P:peroxisome fission"/>
    <property type="evidence" value="ECO:0007669"/>
    <property type="project" value="TreeGrafter"/>
</dbReference>
<dbReference type="AlphaFoldDB" id="A0AAD3DPE4"/>
<feature type="region of interest" description="Disordered" evidence="1">
    <location>
        <begin position="933"/>
        <end position="963"/>
    </location>
</feature>